<name>A0A7K1TG10_9BACT</name>
<evidence type="ECO:0000313" key="1">
    <source>
        <dbReference type="EMBL" id="MVN77336.1"/>
    </source>
</evidence>
<dbReference type="Proteomes" id="UP000441336">
    <property type="component" value="Unassembled WGS sequence"/>
</dbReference>
<comment type="caution">
    <text evidence="1">The sequence shown here is derived from an EMBL/GenBank/DDBJ whole genome shotgun (WGS) entry which is preliminary data.</text>
</comment>
<evidence type="ECO:0008006" key="3">
    <source>
        <dbReference type="Google" id="ProtNLM"/>
    </source>
</evidence>
<organism evidence="1 2">
    <name type="scientific">Hymenobacter ginkgonis</name>
    <dbReference type="NCBI Taxonomy" id="2682976"/>
    <lineage>
        <taxon>Bacteria</taxon>
        <taxon>Pseudomonadati</taxon>
        <taxon>Bacteroidota</taxon>
        <taxon>Cytophagia</taxon>
        <taxon>Cytophagales</taxon>
        <taxon>Hymenobacteraceae</taxon>
        <taxon>Hymenobacter</taxon>
    </lineage>
</organism>
<proteinExistence type="predicted"/>
<gene>
    <name evidence="1" type="ORF">GO988_13455</name>
</gene>
<sequence length="175" mass="19335">MFTPRLPRPGSASLLLLGLVALLLWGQCGGRSGPDYAVRVVRVDSLRAPFAGAPPRLYLTLGLHNRERHDFTVESMRGVLVFRGLYWNDVNDPQRPAVVPSHTELLVPLVLCLTDSLACVPDSLRLLQRALRGGTARDSTLELEFGLDLNTGSNVSLHYLDRSYPLPAMRPRGRP</sequence>
<keyword evidence="2" id="KW-1185">Reference proteome</keyword>
<dbReference type="RefSeq" id="WP_157566276.1">
    <property type="nucleotide sequence ID" value="NZ_WQKZ01000003.1"/>
</dbReference>
<accession>A0A7K1TG10</accession>
<reference evidence="1 2" key="1">
    <citation type="submission" date="2019-12" db="EMBL/GenBank/DDBJ databases">
        <title>Hymenobacter sp. HMF4947 Genome sequencing and assembly.</title>
        <authorList>
            <person name="Kang H."/>
            <person name="Cha I."/>
            <person name="Kim H."/>
            <person name="Joh K."/>
        </authorList>
    </citation>
    <scope>NUCLEOTIDE SEQUENCE [LARGE SCALE GENOMIC DNA]</scope>
    <source>
        <strain evidence="1 2">HMF4947</strain>
    </source>
</reference>
<protein>
    <recommendedName>
        <fullName evidence="3">Late embryogenesis abundant protein LEA-2 subgroup domain-containing protein</fullName>
    </recommendedName>
</protein>
<evidence type="ECO:0000313" key="2">
    <source>
        <dbReference type="Proteomes" id="UP000441336"/>
    </source>
</evidence>
<dbReference type="AlphaFoldDB" id="A0A7K1TG10"/>
<dbReference type="EMBL" id="WQKZ01000003">
    <property type="protein sequence ID" value="MVN77336.1"/>
    <property type="molecule type" value="Genomic_DNA"/>
</dbReference>